<dbReference type="RefSeq" id="XP_018388621.1">
    <property type="nucleotide sequence ID" value="XM_018529638.1"/>
</dbReference>
<evidence type="ECO:0000313" key="2">
    <source>
        <dbReference type="EMBL" id="OAG23200.1"/>
    </source>
</evidence>
<sequence length="120" mass="13099">ASASPFAAFIKPSYLPLVLCFSQTSIDALAGITSIHSLLCNSRPFFAPPLVSCCDTQSASEHAEFLPPADPPPSRPCSNPETSEPSEPRRLSYASHPFTLVLHLHPSRTRLLYIHSCHWG</sequence>
<dbReference type="Proteomes" id="UP000077248">
    <property type="component" value="Unassembled WGS sequence"/>
</dbReference>
<evidence type="ECO:0000256" key="1">
    <source>
        <dbReference type="SAM" id="MobiDB-lite"/>
    </source>
</evidence>
<protein>
    <submittedName>
        <fullName evidence="2">Uncharacterized protein</fullName>
    </submittedName>
</protein>
<dbReference type="KEGG" id="aalt:CC77DRAFT_1092572"/>
<keyword evidence="3" id="KW-1185">Reference proteome</keyword>
<proteinExistence type="predicted"/>
<dbReference type="GeneID" id="29115232"/>
<organism evidence="2 3">
    <name type="scientific">Alternaria alternata</name>
    <name type="common">Alternaria rot fungus</name>
    <name type="synonym">Torula alternata</name>
    <dbReference type="NCBI Taxonomy" id="5599"/>
    <lineage>
        <taxon>Eukaryota</taxon>
        <taxon>Fungi</taxon>
        <taxon>Dikarya</taxon>
        <taxon>Ascomycota</taxon>
        <taxon>Pezizomycotina</taxon>
        <taxon>Dothideomycetes</taxon>
        <taxon>Pleosporomycetidae</taxon>
        <taxon>Pleosporales</taxon>
        <taxon>Pleosporineae</taxon>
        <taxon>Pleosporaceae</taxon>
        <taxon>Alternaria</taxon>
        <taxon>Alternaria sect. Alternaria</taxon>
        <taxon>Alternaria alternata complex</taxon>
    </lineage>
</organism>
<feature type="region of interest" description="Disordered" evidence="1">
    <location>
        <begin position="63"/>
        <end position="90"/>
    </location>
</feature>
<feature type="non-terminal residue" evidence="2">
    <location>
        <position position="1"/>
    </location>
</feature>
<gene>
    <name evidence="2" type="ORF">CC77DRAFT_1092572</name>
</gene>
<name>A0A177DVG4_ALTAL</name>
<reference evidence="2 3" key="1">
    <citation type="submission" date="2016-05" db="EMBL/GenBank/DDBJ databases">
        <title>Comparative analysis of secretome profiles of manganese(II)-oxidizing ascomycete fungi.</title>
        <authorList>
            <consortium name="DOE Joint Genome Institute"/>
            <person name="Zeiner C.A."/>
            <person name="Purvine S.O."/>
            <person name="Zink E.M."/>
            <person name="Wu S."/>
            <person name="Pasa-Tolic L."/>
            <person name="Chaput D.L."/>
            <person name="Haridas S."/>
            <person name="Grigoriev I.V."/>
            <person name="Santelli C.M."/>
            <person name="Hansel C.M."/>
        </authorList>
    </citation>
    <scope>NUCLEOTIDE SEQUENCE [LARGE SCALE GENOMIC DNA]</scope>
    <source>
        <strain evidence="2 3">SRC1lrK2f</strain>
    </source>
</reference>
<evidence type="ECO:0000313" key="3">
    <source>
        <dbReference type="Proteomes" id="UP000077248"/>
    </source>
</evidence>
<dbReference type="VEuPathDB" id="FungiDB:CC77DRAFT_1092572"/>
<dbReference type="EMBL" id="KV441473">
    <property type="protein sequence ID" value="OAG23200.1"/>
    <property type="molecule type" value="Genomic_DNA"/>
</dbReference>
<accession>A0A177DVG4</accession>
<dbReference type="AlphaFoldDB" id="A0A177DVG4"/>